<dbReference type="Pfam" id="PF13205">
    <property type="entry name" value="Big_5"/>
    <property type="match status" value="1"/>
</dbReference>
<gene>
    <name evidence="4" type="ORF">KQI86_17860</name>
</gene>
<dbReference type="EC" id="3.5.1.28" evidence="4"/>
<dbReference type="InterPro" id="IPR050695">
    <property type="entry name" value="N-acetylmuramoyl_amidase_3"/>
</dbReference>
<dbReference type="CDD" id="cd02696">
    <property type="entry name" value="MurNAc-LAA"/>
    <property type="match status" value="2"/>
</dbReference>
<dbReference type="Proteomes" id="UP000726170">
    <property type="component" value="Unassembled WGS sequence"/>
</dbReference>
<dbReference type="Pfam" id="PF01520">
    <property type="entry name" value="Amidase_3"/>
    <property type="match status" value="2"/>
</dbReference>
<keyword evidence="1" id="KW-0732">Signal</keyword>
<comment type="caution">
    <text evidence="4">The sequence shown here is derived from an EMBL/GenBank/DDBJ whole genome shotgun (WGS) entry which is preliminary data.</text>
</comment>
<feature type="domain" description="MurNAc-LAA" evidence="3">
    <location>
        <begin position="208"/>
        <end position="319"/>
    </location>
</feature>
<keyword evidence="5" id="KW-1185">Reference proteome</keyword>
<dbReference type="PANTHER" id="PTHR30404">
    <property type="entry name" value="N-ACETYLMURAMOYL-L-ALANINE AMIDASE"/>
    <property type="match status" value="1"/>
</dbReference>
<dbReference type="InterPro" id="IPR002508">
    <property type="entry name" value="MurNAc-LAA_cat"/>
</dbReference>
<dbReference type="InterPro" id="IPR011081">
    <property type="entry name" value="Big_4"/>
</dbReference>
<dbReference type="PANTHER" id="PTHR30404:SF0">
    <property type="entry name" value="N-ACETYLMURAMOYL-L-ALANINE AMIDASE AMIC"/>
    <property type="match status" value="1"/>
</dbReference>
<proteinExistence type="predicted"/>
<sequence length="597" mass="65390">MKKNYRKIITIFTMLLFVATGFFGGNYVKASTDFGNWSTKESVEENKVWTIKFNNELNKSTINDKNIYVTNESGQTIPVNVVISSDKKGVTVSLKDNGKYEAGKTYYLYVNEKVQKASGKPLGKPIKMKFTIKNKTISNNKEFAVVLDAGSGGSDTGIVGPNGNMEKDITLSIALKAGEILEKSGIKVIYTRKDDNVNWDKDDMKSRYSIVNNEDYNYFGVTIHTNTAGNVEATGVETYHLQGDLLGQKLAENIQQKVEGSIDIKSRGVKTGDFPEKSAANMSMAKVFVGFLNNPIEELKVSTSEMQQKFAEAIAGGIIRFKETEDFSGNNNNKITSVEDIIHTVTEGEEFILPDKVKATLSNGEVKDEPVTWDSTTVDTSSAGTYSYTGTVAGYSGKVYLTLLVTLKGDSRYTVVVDPGHGGYDPGTVGPTGVREKDVTLAVGMEVGNILLKNGVKVVYTRTSDKVSWPSNEREDLQKRTEIGNSVKGNYFVSIHCNSIKNNPAPNGTETYYDKDSVAGKNLAQNIQTELISNLGTVDRKIRTAGFYVLKYTDAPAVLVELEFLSNPNGEKNLKDPKFQKKAAQAIANGILKSLGK</sequence>
<dbReference type="EMBL" id="JAHLQF010000004">
    <property type="protein sequence ID" value="MBU5486187.1"/>
    <property type="molecule type" value="Genomic_DNA"/>
</dbReference>
<protein>
    <submittedName>
        <fullName evidence="4">N-acetylmuramoyl-L-alanine amidase</fullName>
        <ecNumber evidence="4">3.5.1.28</ecNumber>
    </submittedName>
</protein>
<name>A0ABS6EN42_9CLOT</name>
<dbReference type="RefSeq" id="WP_216440768.1">
    <property type="nucleotide sequence ID" value="NZ_JAHLQF010000004.1"/>
</dbReference>
<evidence type="ECO:0000313" key="4">
    <source>
        <dbReference type="EMBL" id="MBU5486187.1"/>
    </source>
</evidence>
<dbReference type="Pfam" id="PF07532">
    <property type="entry name" value="Big_4"/>
    <property type="match status" value="1"/>
</dbReference>
<reference evidence="4 5" key="1">
    <citation type="submission" date="2021-06" db="EMBL/GenBank/DDBJ databases">
        <authorList>
            <person name="Sun Q."/>
            <person name="Li D."/>
        </authorList>
    </citation>
    <scope>NUCLEOTIDE SEQUENCE [LARGE SCALE GENOMIC DNA]</scope>
    <source>
        <strain evidence="4 5">MSJ-11</strain>
    </source>
</reference>
<keyword evidence="2 4" id="KW-0378">Hydrolase</keyword>
<evidence type="ECO:0000313" key="5">
    <source>
        <dbReference type="Proteomes" id="UP000726170"/>
    </source>
</evidence>
<feature type="domain" description="MurNAc-LAA" evidence="3">
    <location>
        <begin position="481"/>
        <end position="592"/>
    </location>
</feature>
<accession>A0ABS6EN42</accession>
<dbReference type="InterPro" id="IPR032812">
    <property type="entry name" value="SbsA_Ig"/>
</dbReference>
<evidence type="ECO:0000256" key="1">
    <source>
        <dbReference type="ARBA" id="ARBA00022729"/>
    </source>
</evidence>
<dbReference type="GO" id="GO:0008745">
    <property type="term" value="F:N-acetylmuramoyl-L-alanine amidase activity"/>
    <property type="evidence" value="ECO:0007669"/>
    <property type="project" value="UniProtKB-EC"/>
</dbReference>
<evidence type="ECO:0000256" key="2">
    <source>
        <dbReference type="ARBA" id="ARBA00022801"/>
    </source>
</evidence>
<organism evidence="4 5">
    <name type="scientific">Clostridium mobile</name>
    <dbReference type="NCBI Taxonomy" id="2841512"/>
    <lineage>
        <taxon>Bacteria</taxon>
        <taxon>Bacillati</taxon>
        <taxon>Bacillota</taxon>
        <taxon>Clostridia</taxon>
        <taxon>Eubacteriales</taxon>
        <taxon>Clostridiaceae</taxon>
        <taxon>Clostridium</taxon>
    </lineage>
</organism>
<evidence type="ECO:0000259" key="3">
    <source>
        <dbReference type="SMART" id="SM00646"/>
    </source>
</evidence>
<dbReference type="SMART" id="SM00646">
    <property type="entry name" value="Ami_3"/>
    <property type="match status" value="2"/>
</dbReference>